<dbReference type="SMART" id="SM00955">
    <property type="entry name" value="RNB"/>
    <property type="match status" value="1"/>
</dbReference>
<gene>
    <name evidence="8 10" type="primary">rnr</name>
    <name evidence="10" type="ORF">NITGR_1000004</name>
</gene>
<dbReference type="Proteomes" id="UP000011704">
    <property type="component" value="Unassembled WGS sequence"/>
</dbReference>
<reference evidence="10 11" key="1">
    <citation type="journal article" date="2013" name="Front. Microbiol.">
        <title>The genome of Nitrospina gracilis illuminates the metabolism and evolution of the major marine nitrite oxidizer.</title>
        <authorList>
            <person name="Luecker S."/>
            <person name="Nowka B."/>
            <person name="Rattei T."/>
            <person name="Spieck E."/>
            <person name="and Daims H."/>
        </authorList>
    </citation>
    <scope>NUCLEOTIDE SEQUENCE [LARGE SCALE GENOMIC DNA]</scope>
    <source>
        <strain evidence="10 11">3/211</strain>
    </source>
</reference>
<comment type="function">
    <text evidence="8">3'-5' exoribonuclease that releases 5'-nucleoside monophosphates and is involved in maturation of structured RNAs.</text>
</comment>
<evidence type="ECO:0000259" key="9">
    <source>
        <dbReference type="PROSITE" id="PS50126"/>
    </source>
</evidence>
<dbReference type="Pfam" id="PF08206">
    <property type="entry name" value="OB_RNB"/>
    <property type="match status" value="1"/>
</dbReference>
<protein>
    <recommendedName>
        <fullName evidence="8">Ribonuclease R</fullName>
        <shortName evidence="8">RNase R</shortName>
        <ecNumber evidence="8">3.1.13.1</ecNumber>
    </recommendedName>
</protein>
<dbReference type="InterPro" id="IPR003029">
    <property type="entry name" value="S1_domain"/>
</dbReference>
<dbReference type="GO" id="GO:0006402">
    <property type="term" value="P:mRNA catabolic process"/>
    <property type="evidence" value="ECO:0007669"/>
    <property type="project" value="TreeGrafter"/>
</dbReference>
<dbReference type="FunCoup" id="M1YUV5">
    <property type="interactions" value="438"/>
</dbReference>
<keyword evidence="7 8" id="KW-0694">RNA-binding</keyword>
<feature type="domain" description="S1 motif" evidence="9">
    <location>
        <begin position="621"/>
        <end position="702"/>
    </location>
</feature>
<dbReference type="Pfam" id="PF17876">
    <property type="entry name" value="CSD2"/>
    <property type="match status" value="1"/>
</dbReference>
<name>M1YUV5_NITG3</name>
<dbReference type="InterPro" id="IPR050180">
    <property type="entry name" value="RNR_Ribonuclease"/>
</dbReference>
<dbReference type="PROSITE" id="PS50126">
    <property type="entry name" value="S1"/>
    <property type="match status" value="1"/>
</dbReference>
<dbReference type="RefSeq" id="WP_005005523.1">
    <property type="nucleotide sequence ID" value="NZ_HG422173.1"/>
</dbReference>
<dbReference type="HAMAP" id="MF_01895">
    <property type="entry name" value="RNase_R"/>
    <property type="match status" value="1"/>
</dbReference>
<dbReference type="STRING" id="1266370.NITGR_1000004"/>
<keyword evidence="4 8" id="KW-0540">Nuclease</keyword>
<evidence type="ECO:0000256" key="6">
    <source>
        <dbReference type="ARBA" id="ARBA00022839"/>
    </source>
</evidence>
<evidence type="ECO:0000256" key="2">
    <source>
        <dbReference type="ARBA" id="ARBA00004496"/>
    </source>
</evidence>
<evidence type="ECO:0000256" key="3">
    <source>
        <dbReference type="ARBA" id="ARBA00022490"/>
    </source>
</evidence>
<comment type="caution">
    <text evidence="10">The sequence shown here is derived from an EMBL/GenBank/DDBJ whole genome shotgun (WGS) entry which is preliminary data.</text>
</comment>
<dbReference type="Pfam" id="PF00773">
    <property type="entry name" value="RNB"/>
    <property type="match status" value="1"/>
</dbReference>
<dbReference type="OrthoDB" id="9764149at2"/>
<evidence type="ECO:0000256" key="5">
    <source>
        <dbReference type="ARBA" id="ARBA00022801"/>
    </source>
</evidence>
<evidence type="ECO:0000256" key="1">
    <source>
        <dbReference type="ARBA" id="ARBA00001849"/>
    </source>
</evidence>
<dbReference type="SMART" id="SM00357">
    <property type="entry name" value="CSP"/>
    <property type="match status" value="1"/>
</dbReference>
<dbReference type="InterPro" id="IPR001900">
    <property type="entry name" value="RNase_II/R"/>
</dbReference>
<evidence type="ECO:0000256" key="4">
    <source>
        <dbReference type="ARBA" id="ARBA00022722"/>
    </source>
</evidence>
<dbReference type="InterPro" id="IPR012340">
    <property type="entry name" value="NA-bd_OB-fold"/>
</dbReference>
<evidence type="ECO:0000313" key="11">
    <source>
        <dbReference type="Proteomes" id="UP000011704"/>
    </source>
</evidence>
<comment type="similarity">
    <text evidence="8">Belongs to the RNR ribonuclease family. RNase R subfamily.</text>
</comment>
<accession>M1YUV5</accession>
<dbReference type="PANTHER" id="PTHR23355:SF9">
    <property type="entry name" value="DIS3-LIKE EXONUCLEASE 2"/>
    <property type="match status" value="1"/>
</dbReference>
<dbReference type="GO" id="GO:0008859">
    <property type="term" value="F:exoribonuclease II activity"/>
    <property type="evidence" value="ECO:0007669"/>
    <property type="project" value="UniProtKB-UniRule"/>
</dbReference>
<dbReference type="PANTHER" id="PTHR23355">
    <property type="entry name" value="RIBONUCLEASE"/>
    <property type="match status" value="1"/>
</dbReference>
<comment type="subcellular location">
    <subcellularLocation>
        <location evidence="2 8">Cytoplasm</location>
    </subcellularLocation>
</comment>
<evidence type="ECO:0000313" key="10">
    <source>
        <dbReference type="EMBL" id="CCQ89276.1"/>
    </source>
</evidence>
<keyword evidence="11" id="KW-1185">Reference proteome</keyword>
<keyword evidence="5 8" id="KW-0378">Hydrolase</keyword>
<dbReference type="InterPro" id="IPR011129">
    <property type="entry name" value="CSD"/>
</dbReference>
<organism evidence="10 11">
    <name type="scientific">Nitrospina gracilis (strain 3/211)</name>
    <dbReference type="NCBI Taxonomy" id="1266370"/>
    <lineage>
        <taxon>Bacteria</taxon>
        <taxon>Pseudomonadati</taxon>
        <taxon>Nitrospinota/Tectimicrobiota group</taxon>
        <taxon>Nitrospinota</taxon>
        <taxon>Nitrospinia</taxon>
        <taxon>Nitrospinales</taxon>
        <taxon>Nitrospinaceae</taxon>
        <taxon>Nitrospina</taxon>
    </lineage>
</organism>
<keyword evidence="6 8" id="KW-0269">Exonuclease</keyword>
<evidence type="ECO:0000256" key="8">
    <source>
        <dbReference type="HAMAP-Rule" id="MF_01895"/>
    </source>
</evidence>
<dbReference type="SUPFAM" id="SSF50249">
    <property type="entry name" value="Nucleic acid-binding proteins"/>
    <property type="match status" value="3"/>
</dbReference>
<dbReference type="AlphaFoldDB" id="M1YUV5"/>
<keyword evidence="3 8" id="KW-0963">Cytoplasm</keyword>
<dbReference type="InterPro" id="IPR011805">
    <property type="entry name" value="RNase_R"/>
</dbReference>
<sequence>MELSESVVLKLLHEKTNRPMKFSELMKTLGIPETQRREFRHLLKDLAGEGSVVKLRGGRYGLPDEMSLVSGLLHGHPDGYGFLIREGEEPDVYISRQKMGGAMHQDKIVVRIESQYRGYSRPEGRVIRILERRTQKLVGLFEALNRDGWVVPSDAKYFQDVFIPGKDILGAQSGEMVQVEIVDYPTRHHPPVGRVIQVLGPADDPAVELRSIFHKHDARQEFPPKILRQVKKLGLEISDEERSRRRDLTDQMIFTIDGERAKDFDDAVTLTREKDLYRLGVHIADVSHYVTEGSPLDEEAFKRGTSIYYAEGVIPMLPFKLSNEVCSLRPNEEHLTLSCDIVFNSKGEVVDYNIYDSIIESKIRFTYTQVASLLEDGDPEGQFDEVMPILKDMEKLSRILRKKRFQEGSVDFNIPEAEILMTQDGKIQTIRKAPHNIAHEIIEEFMLSANRVVAEDMAKKNLPVIHRIHEEPDADRIHRFGEFAADFGYRLPSFKKVKSTHLQKLLERARDKPEERALNYVLLRSMKKAVYSEKDPGHYCLGFEHYTHFTSPIRRYPDLFTHRVVKEYLGRKKCSLKERKQLMSKTAKAAEQSTGMEIKAMGIEREVSDLRRVQFMADKLGSTHKGHISNVTSFGFFVELDDVFVEGLVRVSTLSDDYYVFFEHEHALKGQHKHKAYRLGDQVKVRVQRVDMAKKQIDLALVAR</sequence>
<dbReference type="GO" id="GO:0005829">
    <property type="term" value="C:cytosol"/>
    <property type="evidence" value="ECO:0007669"/>
    <property type="project" value="TreeGrafter"/>
</dbReference>
<dbReference type="InParanoid" id="M1YUV5"/>
<dbReference type="NCBIfam" id="TIGR02063">
    <property type="entry name" value="RNase_R"/>
    <property type="match status" value="1"/>
</dbReference>
<dbReference type="InterPro" id="IPR004476">
    <property type="entry name" value="RNase_II/RNase_R"/>
</dbReference>
<dbReference type="Pfam" id="PF00575">
    <property type="entry name" value="S1"/>
    <property type="match status" value="1"/>
</dbReference>
<dbReference type="SMART" id="SM00316">
    <property type="entry name" value="S1"/>
    <property type="match status" value="1"/>
</dbReference>
<dbReference type="Gene3D" id="2.40.50.140">
    <property type="entry name" value="Nucleic acid-binding proteins"/>
    <property type="match status" value="2"/>
</dbReference>
<dbReference type="EC" id="3.1.13.1" evidence="8"/>
<dbReference type="EMBL" id="CAQJ01000003">
    <property type="protein sequence ID" value="CCQ89276.1"/>
    <property type="molecule type" value="Genomic_DNA"/>
</dbReference>
<dbReference type="CDD" id="cd04471">
    <property type="entry name" value="S1_RNase_R"/>
    <property type="match status" value="1"/>
</dbReference>
<dbReference type="HOGENOM" id="CLU_002333_4_1_0"/>
<comment type="catalytic activity">
    <reaction evidence="1 8">
        <text>Exonucleolytic cleavage in the 3'- to 5'-direction to yield nucleoside 5'-phosphates.</text>
        <dbReference type="EC" id="3.1.13.1"/>
    </reaction>
</comment>
<evidence type="ECO:0000256" key="7">
    <source>
        <dbReference type="ARBA" id="ARBA00022884"/>
    </source>
</evidence>
<dbReference type="InterPro" id="IPR040476">
    <property type="entry name" value="CSD2"/>
</dbReference>
<dbReference type="GO" id="GO:0003723">
    <property type="term" value="F:RNA binding"/>
    <property type="evidence" value="ECO:0007669"/>
    <property type="project" value="UniProtKB-UniRule"/>
</dbReference>
<proteinExistence type="inferred from homology"/>
<dbReference type="InterPro" id="IPR013223">
    <property type="entry name" value="RNase_B_OB_dom"/>
</dbReference>
<dbReference type="NCBIfam" id="TIGR00358">
    <property type="entry name" value="3_prime_RNase"/>
    <property type="match status" value="1"/>
</dbReference>